<sequence>MSVDELVSELRQKIQENRYVVTDLSRLPEEEARFVQQLLPVDSLVLQEATLEADVQAVTITGYAALFQLERVEVKVSYTPVNGQNALRLSFRAAHAPGEAIPAAPWLEETLAKTDLAGPYFCSELELLAFKEQRLYSWQVRLASSRSLSAGADSLQLTDILVTLPYAQNAGAPAQLLISATAHAGELAFPLNAVLGDQTPEWSGALAALPLQSFIDSMCGPACYPIGAPDIHLSDSLLFLRKQEDGNYSLTLHHSSEMNGTYEIIIAPRLGNWHFTSGFLLPPNWDLTRFSCDLGPFSQLPLVGSTMYIASLDDSSFTLPRLAANHPAAHAGAKQGTWMYTGVLLNGHLMLKSLNILLNTQKLDAVARIKSDSTVVEWTASLQEKESYAIADSLEMTAFEVSGSSNRVDMTIHMEVAANVYGEKLVFAVETEFSLDPKDYLLPLQHTWKNPFGFSELNLAETKLRLELHPELRLTIESELPLSAGIAADSDLDQQSLQLACPVIGQELRDYFYGEYVGSLTLLQLVQTLNLEVAPAYLQEMTWSNSRLYLIGNPQGTSIEAASYNGRGLIITGTLDVIGIRSDARLFLDSQGQLKLEAEWPSFELGETLYVTGTEERPGPLLAITRETNGQWSGQIAGRITFFSESKDVLIQLSEYGIKTSFDGKLFHEFGADLQVHAPWGQAASGEFTVKGRLGPDFLNYVQRMIPELLNEKIESIGAQHKMADAAVDEQAQWIQSIEETIRRQENQHPSLSDDATATADRPFESPNSSSLDQLRASLEQAQTALEEGKQAAHSLKMEQGLLSALSLALPGLALFGQTVVTIREVGFEAGLQQLQHHTITLYADVEFIGQRFRPQFEFDFYDLAASVDNLLNELIVHFNK</sequence>
<keyword evidence="3" id="KW-1185">Reference proteome</keyword>
<evidence type="ECO:0000256" key="1">
    <source>
        <dbReference type="SAM" id="MobiDB-lite"/>
    </source>
</evidence>
<dbReference type="EMBL" id="QXJM01000027">
    <property type="protein sequence ID" value="RIE04323.1"/>
    <property type="molecule type" value="Genomic_DNA"/>
</dbReference>
<evidence type="ECO:0000313" key="2">
    <source>
        <dbReference type="EMBL" id="RIE04323.1"/>
    </source>
</evidence>
<feature type="region of interest" description="Disordered" evidence="1">
    <location>
        <begin position="744"/>
        <end position="773"/>
    </location>
</feature>
<reference evidence="2 3" key="1">
    <citation type="submission" date="2018-09" db="EMBL/GenBank/DDBJ databases">
        <title>Cohnella cavernae sp. nov., isolated from a karst cave.</title>
        <authorList>
            <person name="Zhu H."/>
        </authorList>
    </citation>
    <scope>NUCLEOTIDE SEQUENCE [LARGE SCALE GENOMIC DNA]</scope>
    <source>
        <strain evidence="2 3">K2E09-144</strain>
    </source>
</reference>
<accession>A0A398CP31</accession>
<organism evidence="2 3">
    <name type="scientific">Cohnella faecalis</name>
    <dbReference type="NCBI Taxonomy" id="2315694"/>
    <lineage>
        <taxon>Bacteria</taxon>
        <taxon>Bacillati</taxon>
        <taxon>Bacillota</taxon>
        <taxon>Bacilli</taxon>
        <taxon>Bacillales</taxon>
        <taxon>Paenibacillaceae</taxon>
        <taxon>Cohnella</taxon>
    </lineage>
</organism>
<protein>
    <submittedName>
        <fullName evidence="2">Uncharacterized protein</fullName>
    </submittedName>
</protein>
<name>A0A398CP31_9BACL</name>
<gene>
    <name evidence="2" type="ORF">D3H35_06890</name>
</gene>
<proteinExistence type="predicted"/>
<evidence type="ECO:0000313" key="3">
    <source>
        <dbReference type="Proteomes" id="UP000266340"/>
    </source>
</evidence>
<dbReference type="Proteomes" id="UP000266340">
    <property type="component" value="Unassembled WGS sequence"/>
</dbReference>
<dbReference type="AlphaFoldDB" id="A0A398CP31"/>
<dbReference type="RefSeq" id="WP_119148364.1">
    <property type="nucleotide sequence ID" value="NZ_JBHSOV010000042.1"/>
</dbReference>
<comment type="caution">
    <text evidence="2">The sequence shown here is derived from an EMBL/GenBank/DDBJ whole genome shotgun (WGS) entry which is preliminary data.</text>
</comment>